<evidence type="ECO:0000313" key="3">
    <source>
        <dbReference type="Proteomes" id="UP001165082"/>
    </source>
</evidence>
<protein>
    <submittedName>
        <fullName evidence="2">Uncharacterized protein</fullName>
    </submittedName>
</protein>
<dbReference type="Proteomes" id="UP001165082">
    <property type="component" value="Unassembled WGS sequence"/>
</dbReference>
<organism evidence="2 3">
    <name type="scientific">Triparma retinervis</name>
    <dbReference type="NCBI Taxonomy" id="2557542"/>
    <lineage>
        <taxon>Eukaryota</taxon>
        <taxon>Sar</taxon>
        <taxon>Stramenopiles</taxon>
        <taxon>Ochrophyta</taxon>
        <taxon>Bolidophyceae</taxon>
        <taxon>Parmales</taxon>
        <taxon>Triparmaceae</taxon>
        <taxon>Triparma</taxon>
    </lineage>
</organism>
<keyword evidence="3" id="KW-1185">Reference proteome</keyword>
<accession>A0A9W7E8R2</accession>
<evidence type="ECO:0000256" key="1">
    <source>
        <dbReference type="SAM" id="MobiDB-lite"/>
    </source>
</evidence>
<proteinExistence type="predicted"/>
<dbReference type="EMBL" id="BRXZ01002637">
    <property type="protein sequence ID" value="GMH66928.1"/>
    <property type="molecule type" value="Genomic_DNA"/>
</dbReference>
<feature type="region of interest" description="Disordered" evidence="1">
    <location>
        <begin position="362"/>
        <end position="396"/>
    </location>
</feature>
<dbReference type="OrthoDB" id="188756at2759"/>
<sequence>MVQLARDTQMLDGTLIKTPLRKPDIELVFISEVKKRTLKQSKAVIDAASGLSNSVDKLTYHEFLTCLLKLSKRLYPKSAEKSLEVAFQQLLMENILPLASRRSPKSVDLILSDPQVRQLYHYFGPSLRHIFEFYAGEGSHQAKSKAASKGFMAEAGTFDDLKEESRARFRQGRRAGGSRSPTPSSSGASHASSKVGKNSMTNALGYPDFGRFGADFGLTSQGSSLTMIDIGDIYLAGVANAQGTAGAGARKLKFKEFWEVLIRVAMQSYRKCEVGQADKIRGLMLYMWRQIQTSVNNSVNGPLDSGRSTHKGGLLRGCQLFNERFISMWQEDGYRDYLYPQEEARPEGRDVLTRLVKGEDLKADIMPPSPPRRGGGGGGGGGLEIEDDDASDLNEIGFNPDKLRELLVKKPELAMMLQEQLEDAGMA</sequence>
<feature type="compositionally biased region" description="Gly residues" evidence="1">
    <location>
        <begin position="373"/>
        <end position="383"/>
    </location>
</feature>
<dbReference type="AlphaFoldDB" id="A0A9W7E8R2"/>
<reference evidence="2" key="1">
    <citation type="submission" date="2022-07" db="EMBL/GenBank/DDBJ databases">
        <title>Genome analysis of Parmales, a sister group of diatoms, reveals the evolutionary specialization of diatoms from phago-mixotrophs to photoautotrophs.</title>
        <authorList>
            <person name="Ban H."/>
            <person name="Sato S."/>
            <person name="Yoshikawa S."/>
            <person name="Kazumasa Y."/>
            <person name="Nakamura Y."/>
            <person name="Ichinomiya M."/>
            <person name="Saitoh K."/>
            <person name="Sato N."/>
            <person name="Blanc-Mathieu R."/>
            <person name="Endo H."/>
            <person name="Kuwata A."/>
            <person name="Ogata H."/>
        </authorList>
    </citation>
    <scope>NUCLEOTIDE SEQUENCE</scope>
</reference>
<name>A0A9W7E8R2_9STRA</name>
<comment type="caution">
    <text evidence="2">The sequence shown here is derived from an EMBL/GenBank/DDBJ whole genome shotgun (WGS) entry which is preliminary data.</text>
</comment>
<evidence type="ECO:0000313" key="2">
    <source>
        <dbReference type="EMBL" id="GMH66928.1"/>
    </source>
</evidence>
<feature type="region of interest" description="Disordered" evidence="1">
    <location>
        <begin position="163"/>
        <end position="196"/>
    </location>
</feature>
<feature type="compositionally biased region" description="Low complexity" evidence="1">
    <location>
        <begin position="177"/>
        <end position="193"/>
    </location>
</feature>
<gene>
    <name evidence="2" type="ORF">TrRE_jg1384</name>
</gene>